<evidence type="ECO:0000313" key="2">
    <source>
        <dbReference type="Proteomes" id="UP000738325"/>
    </source>
</evidence>
<dbReference type="InterPro" id="IPR014867">
    <property type="entry name" value="Spore_coat_CotH_CotH2/3/7"/>
</dbReference>
<evidence type="ECO:0008006" key="3">
    <source>
        <dbReference type="Google" id="ProtNLM"/>
    </source>
</evidence>
<protein>
    <recommendedName>
        <fullName evidence="3">Spore coat protein CotH</fullName>
    </recommendedName>
</protein>
<dbReference type="Proteomes" id="UP000738325">
    <property type="component" value="Unassembled WGS sequence"/>
</dbReference>
<sequence length="520" mass="59781">TYNVIGFPDILNGTYAVEINEKLYPLTTSKTSFPLWSAKIPGITAPSSYRYVQLNNENNVVAREKFLRQLTNKPATLNEFFNRQDTILTVPSIKQVYSDVRPKNSKPFDSSQIATIHITVDPAQFTDMMNHPMDLDYKAVKAGFKFINADIVYSADEVKIKVSGHASRKFKKVSLRIKFDDDMGQMFFGRQAIKLRAEFTDPTMMREKLYLDLLNSIGVASYQGSYLRVYVNGKPHGFYLMVEDIDEDLLMHTIHHDTIRDKVSLGSLYQMGSSGMATMQYKGPSTANYDPRMYESKILGDNPENEPMQQFIAFMKDLQDWDPNATGGVAFWNARLGLEGFLRSMALEYLAASWDNYWYRGHNYFMYFNPQRKIWQFIPTDFDHTFSIGSHPEIDTTYKEYAHTSLADSSQDRPLVTKLIYKNKEINKEFETILRTITEKVFNTKALDARINFYEAQIEQDVAWDFLIDRSKLPGRNYGQTSWTILDFHRSINGPVGAVLRGIKPWIEGRAKSVASQIGE</sequence>
<name>A0A9P6R2X6_9FUNG</name>
<dbReference type="PANTHER" id="PTHR40050">
    <property type="entry name" value="INNER SPORE COAT PROTEIN H"/>
    <property type="match status" value="1"/>
</dbReference>
<feature type="non-terminal residue" evidence="1">
    <location>
        <position position="1"/>
    </location>
</feature>
<comment type="caution">
    <text evidence="1">The sequence shown here is derived from an EMBL/GenBank/DDBJ whole genome shotgun (WGS) entry which is preliminary data.</text>
</comment>
<dbReference type="AlphaFoldDB" id="A0A9P6R2X6"/>
<dbReference type="EMBL" id="JAAAIP010001404">
    <property type="protein sequence ID" value="KAG0307079.1"/>
    <property type="molecule type" value="Genomic_DNA"/>
</dbReference>
<gene>
    <name evidence="1" type="ORF">BGZ99_001584</name>
</gene>
<accession>A0A9P6R2X6</accession>
<proteinExistence type="predicted"/>
<keyword evidence="2" id="KW-1185">Reference proteome</keyword>
<organism evidence="1 2">
    <name type="scientific">Dissophora globulifera</name>
    <dbReference type="NCBI Taxonomy" id="979702"/>
    <lineage>
        <taxon>Eukaryota</taxon>
        <taxon>Fungi</taxon>
        <taxon>Fungi incertae sedis</taxon>
        <taxon>Mucoromycota</taxon>
        <taxon>Mortierellomycotina</taxon>
        <taxon>Mortierellomycetes</taxon>
        <taxon>Mortierellales</taxon>
        <taxon>Mortierellaceae</taxon>
        <taxon>Dissophora</taxon>
    </lineage>
</organism>
<dbReference type="PANTHER" id="PTHR40050:SF1">
    <property type="entry name" value="INNER SPORE COAT PROTEIN H"/>
    <property type="match status" value="1"/>
</dbReference>
<dbReference type="OrthoDB" id="10267127at2759"/>
<dbReference type="Pfam" id="PF08757">
    <property type="entry name" value="CotH"/>
    <property type="match status" value="1"/>
</dbReference>
<evidence type="ECO:0000313" key="1">
    <source>
        <dbReference type="EMBL" id="KAG0307079.1"/>
    </source>
</evidence>
<reference evidence="1" key="1">
    <citation type="journal article" date="2020" name="Fungal Divers.">
        <title>Resolving the Mortierellaceae phylogeny through synthesis of multi-gene phylogenetics and phylogenomics.</title>
        <authorList>
            <person name="Vandepol N."/>
            <person name="Liber J."/>
            <person name="Desiro A."/>
            <person name="Na H."/>
            <person name="Kennedy M."/>
            <person name="Barry K."/>
            <person name="Grigoriev I.V."/>
            <person name="Miller A.N."/>
            <person name="O'Donnell K."/>
            <person name="Stajich J.E."/>
            <person name="Bonito G."/>
        </authorList>
    </citation>
    <scope>NUCLEOTIDE SEQUENCE</scope>
    <source>
        <strain evidence="1">REB-010B</strain>
    </source>
</reference>